<evidence type="ECO:0000313" key="1">
    <source>
        <dbReference type="Ensembl" id="ENSCAFP00020013377.1"/>
    </source>
</evidence>
<sequence>CLTFFSGMSQRTETFHVTIFDFAVALLEAFELGPALFRCPEKATLTQLLSHSPIQLALPMTSLESFVKPSLTEDVKKSLGFFIPPVYTCHGRIKFKDIRKRVCSL</sequence>
<keyword evidence="2" id="KW-1185">Reference proteome</keyword>
<reference evidence="1" key="2">
    <citation type="submission" date="2025-09" db="UniProtKB">
        <authorList>
            <consortium name="Ensembl"/>
        </authorList>
    </citation>
    <scope>IDENTIFICATION</scope>
</reference>
<name>A0A8C0KCJ5_CANLU</name>
<dbReference type="Ensembl" id="ENSCAFT00020015443.1">
    <property type="protein sequence ID" value="ENSCAFP00020013377.1"/>
    <property type="gene ID" value="ENSCAFG00020010738.1"/>
</dbReference>
<dbReference type="Proteomes" id="UP000694391">
    <property type="component" value="Unplaced"/>
</dbReference>
<protein>
    <submittedName>
        <fullName evidence="1">Uncharacterized protein</fullName>
    </submittedName>
</protein>
<accession>A0A8C0KCJ5</accession>
<dbReference type="GeneTree" id="ENSGT00960000187477"/>
<reference evidence="1" key="1">
    <citation type="submission" date="2025-08" db="UniProtKB">
        <authorList>
            <consortium name="Ensembl"/>
        </authorList>
    </citation>
    <scope>IDENTIFICATION</scope>
</reference>
<organism evidence="1 2">
    <name type="scientific">Canis lupus dingo</name>
    <name type="common">dingo</name>
    <dbReference type="NCBI Taxonomy" id="286419"/>
    <lineage>
        <taxon>Eukaryota</taxon>
        <taxon>Metazoa</taxon>
        <taxon>Chordata</taxon>
        <taxon>Craniata</taxon>
        <taxon>Vertebrata</taxon>
        <taxon>Euteleostomi</taxon>
        <taxon>Mammalia</taxon>
        <taxon>Eutheria</taxon>
        <taxon>Laurasiatheria</taxon>
        <taxon>Carnivora</taxon>
        <taxon>Caniformia</taxon>
        <taxon>Canidae</taxon>
        <taxon>Canis</taxon>
    </lineage>
</organism>
<proteinExistence type="predicted"/>
<evidence type="ECO:0000313" key="2">
    <source>
        <dbReference type="Proteomes" id="UP000694391"/>
    </source>
</evidence>
<dbReference type="AlphaFoldDB" id="A0A8C0KCJ5"/>